<name>A0A290QBF4_9BACT</name>
<accession>A0A290QBF4</accession>
<keyword evidence="2" id="KW-1185">Reference proteome</keyword>
<reference evidence="1 2" key="1">
    <citation type="submission" date="2017-09" db="EMBL/GenBank/DDBJ databases">
        <title>Complete genome sequence of Verrucomicrobial strain HZ-65, isolated from freshwater.</title>
        <authorList>
            <person name="Choi A."/>
        </authorList>
    </citation>
    <scope>NUCLEOTIDE SEQUENCE [LARGE SCALE GENOMIC DNA]</scope>
    <source>
        <strain evidence="1 2">HZ-65</strain>
    </source>
</reference>
<proteinExistence type="predicted"/>
<dbReference type="PROSITE" id="PS51318">
    <property type="entry name" value="TAT"/>
    <property type="match status" value="1"/>
</dbReference>
<dbReference type="OrthoDB" id="9779968at2"/>
<dbReference type="PANTHER" id="PTHR43737:SF1">
    <property type="entry name" value="DUF1501 DOMAIN-CONTAINING PROTEIN"/>
    <property type="match status" value="1"/>
</dbReference>
<dbReference type="KEGG" id="vbh:CMV30_06080"/>
<dbReference type="InterPro" id="IPR006311">
    <property type="entry name" value="TAT_signal"/>
</dbReference>
<dbReference type="PANTHER" id="PTHR43737">
    <property type="entry name" value="BLL7424 PROTEIN"/>
    <property type="match status" value="1"/>
</dbReference>
<evidence type="ECO:0000313" key="2">
    <source>
        <dbReference type="Proteomes" id="UP000217265"/>
    </source>
</evidence>
<dbReference type="Proteomes" id="UP000217265">
    <property type="component" value="Chromosome"/>
</dbReference>
<dbReference type="RefSeq" id="WP_096055188.1">
    <property type="nucleotide sequence ID" value="NZ_CP023344.1"/>
</dbReference>
<dbReference type="InterPro" id="IPR010869">
    <property type="entry name" value="DUF1501"/>
</dbReference>
<dbReference type="AlphaFoldDB" id="A0A290QBF4"/>
<protein>
    <recommendedName>
        <fullName evidence="3">DUF1501 domain-containing protein</fullName>
    </recommendedName>
</protein>
<evidence type="ECO:0008006" key="3">
    <source>
        <dbReference type="Google" id="ProtNLM"/>
    </source>
</evidence>
<dbReference type="EMBL" id="CP023344">
    <property type="protein sequence ID" value="ATC63556.1"/>
    <property type="molecule type" value="Genomic_DNA"/>
</dbReference>
<organism evidence="1 2">
    <name type="scientific">Nibricoccus aquaticus</name>
    <dbReference type="NCBI Taxonomy" id="2576891"/>
    <lineage>
        <taxon>Bacteria</taxon>
        <taxon>Pseudomonadati</taxon>
        <taxon>Verrucomicrobiota</taxon>
        <taxon>Opitutia</taxon>
        <taxon>Opitutales</taxon>
        <taxon>Opitutaceae</taxon>
        <taxon>Nibricoccus</taxon>
    </lineage>
</organism>
<sequence>MNTARYSEFSRRQFVRSAGVGLAALAFQPIFPRVFASSRAPSSPDPRVLVIIHLQGGHDGLNTCVPFQDDRYYRARPTLALGREDLIRIDDTWALNRAGKPFEALFKDGKMAVVPDASYPQPSDSHYRASEIWHTASAADEVLYSGWVGRCFSHLQAQGRAVRGLYASPARPRIFVREEDRTARANVAAAGGDICGSLNAAGSAPLDALAEIGERAGASADTEIYFVAVPGFDTHARQLETQSARLHALSRALQLFQQRIEQRSIADRVLTMAFSEFGRSATENAQGGTDHGGGSPVFLVGKNVRGGFTPGGNSASHDFKQILRPIVTDWLGVPVQAVFARDPGRVELLRVFAQT</sequence>
<dbReference type="Pfam" id="PF07394">
    <property type="entry name" value="DUF1501"/>
    <property type="match status" value="1"/>
</dbReference>
<evidence type="ECO:0000313" key="1">
    <source>
        <dbReference type="EMBL" id="ATC63556.1"/>
    </source>
</evidence>
<gene>
    <name evidence="1" type="ORF">CMV30_06080</name>
</gene>